<dbReference type="InParanoid" id="A0A152A1Q4"/>
<proteinExistence type="predicted"/>
<organism evidence="1 2">
    <name type="scientific">Tieghemostelium lacteum</name>
    <name type="common">Slime mold</name>
    <name type="synonym">Dictyostelium lacteum</name>
    <dbReference type="NCBI Taxonomy" id="361077"/>
    <lineage>
        <taxon>Eukaryota</taxon>
        <taxon>Amoebozoa</taxon>
        <taxon>Evosea</taxon>
        <taxon>Eumycetozoa</taxon>
        <taxon>Dictyostelia</taxon>
        <taxon>Dictyosteliales</taxon>
        <taxon>Raperosteliaceae</taxon>
        <taxon>Tieghemostelium</taxon>
    </lineage>
</organism>
<dbReference type="EMBL" id="LODT01000018">
    <property type="protein sequence ID" value="KYR00001.1"/>
    <property type="molecule type" value="Genomic_DNA"/>
</dbReference>
<dbReference type="AlphaFoldDB" id="A0A152A1Q4"/>
<sequence length="89" mass="10656">MTLFKQQVPFNYNNSNIFQNFKKRNLYFLLFCLIPTPVTLQQPFCKLNTLTIYSQTTTSPSEFKQMNMKSFFFFLHTFSQLHPKSIVEK</sequence>
<gene>
    <name evidence="1" type="ORF">DLAC_11553</name>
</gene>
<evidence type="ECO:0000313" key="2">
    <source>
        <dbReference type="Proteomes" id="UP000076078"/>
    </source>
</evidence>
<accession>A0A152A1Q4</accession>
<keyword evidence="2" id="KW-1185">Reference proteome</keyword>
<protein>
    <submittedName>
        <fullName evidence="1">Uncharacterized protein</fullName>
    </submittedName>
</protein>
<dbReference type="Proteomes" id="UP000076078">
    <property type="component" value="Unassembled WGS sequence"/>
</dbReference>
<name>A0A152A1Q4_TIELA</name>
<evidence type="ECO:0000313" key="1">
    <source>
        <dbReference type="EMBL" id="KYR00001.1"/>
    </source>
</evidence>
<reference evidence="1 2" key="1">
    <citation type="submission" date="2015-12" db="EMBL/GenBank/DDBJ databases">
        <title>Dictyostelia acquired genes for synthesis and detection of signals that induce cell-type specialization by lateral gene transfer from prokaryotes.</title>
        <authorList>
            <person name="Gloeckner G."/>
            <person name="Schaap P."/>
        </authorList>
    </citation>
    <scope>NUCLEOTIDE SEQUENCE [LARGE SCALE GENOMIC DNA]</scope>
    <source>
        <strain evidence="1 2">TK</strain>
    </source>
</reference>
<comment type="caution">
    <text evidence="1">The sequence shown here is derived from an EMBL/GenBank/DDBJ whole genome shotgun (WGS) entry which is preliminary data.</text>
</comment>